<evidence type="ECO:0000256" key="11">
    <source>
        <dbReference type="ARBA" id="ARBA00023012"/>
    </source>
</evidence>
<evidence type="ECO:0000256" key="3">
    <source>
        <dbReference type="ARBA" id="ARBA00006402"/>
    </source>
</evidence>
<evidence type="ECO:0000256" key="14">
    <source>
        <dbReference type="SAM" id="Phobius"/>
    </source>
</evidence>
<evidence type="ECO:0000256" key="6">
    <source>
        <dbReference type="ARBA" id="ARBA00022553"/>
    </source>
</evidence>
<evidence type="ECO:0000256" key="8">
    <source>
        <dbReference type="ARBA" id="ARBA00022692"/>
    </source>
</evidence>
<dbReference type="PROSITE" id="PS50109">
    <property type="entry name" value="HIS_KIN"/>
    <property type="match status" value="1"/>
</dbReference>
<keyword evidence="12 14" id="KW-0472">Membrane</keyword>
<dbReference type="InterPro" id="IPR033479">
    <property type="entry name" value="dCache_1"/>
</dbReference>
<dbReference type="AlphaFoldDB" id="A0A4V2SX03"/>
<dbReference type="SMART" id="SM00387">
    <property type="entry name" value="HATPase_c"/>
    <property type="match status" value="1"/>
</dbReference>
<keyword evidence="8 14" id="KW-0812">Transmembrane</keyword>
<dbReference type="Pfam" id="PF02518">
    <property type="entry name" value="HATPase_c"/>
    <property type="match status" value="1"/>
</dbReference>
<reference evidence="16 17" key="1">
    <citation type="submission" date="2019-03" db="EMBL/GenBank/DDBJ databases">
        <title>Genomic Encyclopedia of Type Strains, Phase IV (KMG-IV): sequencing the most valuable type-strain genomes for metagenomic binning, comparative biology and taxonomic classification.</title>
        <authorList>
            <person name="Goeker M."/>
        </authorList>
    </citation>
    <scope>NUCLEOTIDE SEQUENCE [LARGE SCALE GENOMIC DNA]</scope>
    <source>
        <strain evidence="16 17">DSM 11170</strain>
    </source>
</reference>
<keyword evidence="6" id="KW-0597">Phosphoprotein</keyword>
<dbReference type="InterPro" id="IPR036097">
    <property type="entry name" value="HisK_dim/P_sf"/>
</dbReference>
<accession>A0A4V2SX03</accession>
<proteinExistence type="inferred from homology"/>
<dbReference type="FunFam" id="3.30.565.10:FF:000010">
    <property type="entry name" value="Sensor histidine kinase RcsC"/>
    <property type="match status" value="1"/>
</dbReference>
<evidence type="ECO:0000259" key="15">
    <source>
        <dbReference type="PROSITE" id="PS50109"/>
    </source>
</evidence>
<dbReference type="Gene3D" id="1.10.287.130">
    <property type="match status" value="1"/>
</dbReference>
<keyword evidence="11" id="KW-0902">Two-component regulatory system</keyword>
<dbReference type="InterPro" id="IPR004358">
    <property type="entry name" value="Sig_transdc_His_kin-like_C"/>
</dbReference>
<keyword evidence="17" id="KW-1185">Reference proteome</keyword>
<dbReference type="GO" id="GO:0000155">
    <property type="term" value="F:phosphorelay sensor kinase activity"/>
    <property type="evidence" value="ECO:0007669"/>
    <property type="project" value="InterPro"/>
</dbReference>
<dbReference type="GO" id="GO:0009927">
    <property type="term" value="F:histidine phosphotransfer kinase activity"/>
    <property type="evidence" value="ECO:0007669"/>
    <property type="project" value="TreeGrafter"/>
</dbReference>
<dbReference type="SUPFAM" id="SSF47384">
    <property type="entry name" value="Homodimeric domain of signal transducing histidine kinase"/>
    <property type="match status" value="1"/>
</dbReference>
<evidence type="ECO:0000256" key="12">
    <source>
        <dbReference type="ARBA" id="ARBA00023136"/>
    </source>
</evidence>
<dbReference type="CDD" id="cd18773">
    <property type="entry name" value="PDC1_HK_sensor"/>
    <property type="match status" value="1"/>
</dbReference>
<dbReference type="InterPro" id="IPR029151">
    <property type="entry name" value="Sensor-like_sf"/>
</dbReference>
<evidence type="ECO:0000256" key="2">
    <source>
        <dbReference type="ARBA" id="ARBA00004651"/>
    </source>
</evidence>
<keyword evidence="10 14" id="KW-1133">Transmembrane helix</keyword>
<evidence type="ECO:0000256" key="10">
    <source>
        <dbReference type="ARBA" id="ARBA00022989"/>
    </source>
</evidence>
<organism evidence="16 17">
    <name type="scientific">Heliophilum fasciatum</name>
    <dbReference type="NCBI Taxonomy" id="35700"/>
    <lineage>
        <taxon>Bacteria</taxon>
        <taxon>Bacillati</taxon>
        <taxon>Bacillota</taxon>
        <taxon>Clostridia</taxon>
        <taxon>Eubacteriales</taxon>
        <taxon>Heliobacteriaceae</taxon>
        <taxon>Heliophilum</taxon>
    </lineage>
</organism>
<dbReference type="PANTHER" id="PTHR43047:SF72">
    <property type="entry name" value="OSMOSENSING HISTIDINE PROTEIN KINASE SLN1"/>
    <property type="match status" value="1"/>
</dbReference>
<evidence type="ECO:0000313" key="17">
    <source>
        <dbReference type="Proteomes" id="UP000294813"/>
    </source>
</evidence>
<comment type="similarity">
    <text evidence="3">In the N-terminal section; belongs to the phytochrome family.</text>
</comment>
<evidence type="ECO:0000256" key="9">
    <source>
        <dbReference type="ARBA" id="ARBA00022777"/>
    </source>
</evidence>
<feature type="domain" description="Histidine kinase" evidence="15">
    <location>
        <begin position="369"/>
        <end position="590"/>
    </location>
</feature>
<feature type="transmembrane region" description="Helical" evidence="14">
    <location>
        <begin position="6"/>
        <end position="25"/>
    </location>
</feature>
<evidence type="ECO:0000313" key="16">
    <source>
        <dbReference type="EMBL" id="TCP64386.1"/>
    </source>
</evidence>
<dbReference type="Pfam" id="PF02743">
    <property type="entry name" value="dCache_1"/>
    <property type="match status" value="1"/>
</dbReference>
<dbReference type="InterPro" id="IPR003661">
    <property type="entry name" value="HisK_dim/P_dom"/>
</dbReference>
<keyword evidence="9 16" id="KW-0418">Kinase</keyword>
<dbReference type="Gene3D" id="3.30.565.10">
    <property type="entry name" value="Histidine kinase-like ATPase, C-terminal domain"/>
    <property type="match status" value="1"/>
</dbReference>
<dbReference type="SUPFAM" id="SSF103190">
    <property type="entry name" value="Sensory domain-like"/>
    <property type="match status" value="1"/>
</dbReference>
<sequence>MNNLIRKFYVLGLILSVVVATGLFFQYNYFYEILMDERTVLTMQSRDIVGSEIKSKVRQKAQIISNTTELIALGICTDEELLEYFKALMKQDPAFNSIYFGSVDNEMINGSGWVKPETFDLRTRPWYVKAVNEGKLVLTEAFVNASKDRLIITIAKPVYNAENKLLGVVSGDVDVRDIVSIIHNEKISEKGYSFLIDGKGQILAHPGYEYNFSSGLKSVKDISADIQENILKNISGIAKIKLEGEEGFLAYQPIENTDWTIASFIPLDDYAKNLIQYFRIFIITLVSSLMVFLMLQWQQKKDILEPILDLDKDVNQISLEDNISYRMPINEKDPFEIIRKSINKILDKSNNYLYQLEEANLVKDRFLANMGHEIKTPMNAIIALSHLALEEGQSQKTKYYLDKIQASGRILLKIFSDIIDYYQFNLGKYQKNNQVFFIEREIKLVLDMFEHEINKNNIRSIYRVDENVPETLLGDTIRIRQILINLIGNAVKFTEKGQIEVFASATNITADQIKVLFTVKDTGVGIPEIKKTTVFELFTQGDESTTRKYDGTGLGLAICKQLADMMGGEIYFESQEGQGSTFYFKVTLHKNIDDNPADSLDKIEHSAGKLSANREEKKEENHVSAEEMKQKLNIILDKISMLLESDCFIGNDLIEEIENNMPDEIILRGKILELKNSLEYFDYDKSRAILEKINDIKNG</sequence>
<evidence type="ECO:0000256" key="1">
    <source>
        <dbReference type="ARBA" id="ARBA00000085"/>
    </source>
</evidence>
<gene>
    <name evidence="16" type="ORF">EDD73_11085</name>
</gene>
<dbReference type="RefSeq" id="WP_131919121.1">
    <property type="nucleotide sequence ID" value="NZ_JAOQNU010000010.1"/>
</dbReference>
<dbReference type="CDD" id="cd12912">
    <property type="entry name" value="PDC2_MCP_like"/>
    <property type="match status" value="1"/>
</dbReference>
<protein>
    <recommendedName>
        <fullName evidence="13">Circadian input-output histidine kinase CikA</fullName>
        <ecNumber evidence="4">2.7.13.3</ecNumber>
    </recommendedName>
</protein>
<evidence type="ECO:0000256" key="5">
    <source>
        <dbReference type="ARBA" id="ARBA00022475"/>
    </source>
</evidence>
<keyword evidence="5" id="KW-1003">Cell membrane</keyword>
<dbReference type="OrthoDB" id="84942at2"/>
<dbReference type="SMART" id="SM00388">
    <property type="entry name" value="HisKA"/>
    <property type="match status" value="1"/>
</dbReference>
<evidence type="ECO:0000256" key="4">
    <source>
        <dbReference type="ARBA" id="ARBA00012438"/>
    </source>
</evidence>
<dbReference type="Proteomes" id="UP000294813">
    <property type="component" value="Unassembled WGS sequence"/>
</dbReference>
<dbReference type="CDD" id="cd16922">
    <property type="entry name" value="HATPase_EvgS-ArcB-TorS-like"/>
    <property type="match status" value="1"/>
</dbReference>
<dbReference type="SUPFAM" id="SSF55874">
    <property type="entry name" value="ATPase domain of HSP90 chaperone/DNA topoisomerase II/histidine kinase"/>
    <property type="match status" value="1"/>
</dbReference>
<evidence type="ECO:0000256" key="13">
    <source>
        <dbReference type="ARBA" id="ARBA00074306"/>
    </source>
</evidence>
<dbReference type="Gene3D" id="3.30.450.20">
    <property type="entry name" value="PAS domain"/>
    <property type="match status" value="2"/>
</dbReference>
<dbReference type="PRINTS" id="PR00344">
    <property type="entry name" value="BCTRLSENSOR"/>
</dbReference>
<comment type="catalytic activity">
    <reaction evidence="1">
        <text>ATP + protein L-histidine = ADP + protein N-phospho-L-histidine.</text>
        <dbReference type="EC" id="2.7.13.3"/>
    </reaction>
</comment>
<dbReference type="InterPro" id="IPR003594">
    <property type="entry name" value="HATPase_dom"/>
</dbReference>
<evidence type="ECO:0000256" key="7">
    <source>
        <dbReference type="ARBA" id="ARBA00022679"/>
    </source>
</evidence>
<dbReference type="EC" id="2.7.13.3" evidence="4"/>
<name>A0A4V2SX03_9FIRM</name>
<dbReference type="InterPro" id="IPR005467">
    <property type="entry name" value="His_kinase_dom"/>
</dbReference>
<dbReference type="GO" id="GO:0005886">
    <property type="term" value="C:plasma membrane"/>
    <property type="evidence" value="ECO:0007669"/>
    <property type="project" value="UniProtKB-SubCell"/>
</dbReference>
<dbReference type="PANTHER" id="PTHR43047">
    <property type="entry name" value="TWO-COMPONENT HISTIDINE PROTEIN KINASE"/>
    <property type="match status" value="1"/>
</dbReference>
<dbReference type="CDD" id="cd00082">
    <property type="entry name" value="HisKA"/>
    <property type="match status" value="1"/>
</dbReference>
<comment type="caution">
    <text evidence="16">The sequence shown here is derived from an EMBL/GenBank/DDBJ whole genome shotgun (WGS) entry which is preliminary data.</text>
</comment>
<dbReference type="EMBL" id="SLXT01000010">
    <property type="protein sequence ID" value="TCP64386.1"/>
    <property type="molecule type" value="Genomic_DNA"/>
</dbReference>
<comment type="subcellular location">
    <subcellularLocation>
        <location evidence="2">Cell membrane</location>
        <topology evidence="2">Multi-pass membrane protein</topology>
    </subcellularLocation>
</comment>
<dbReference type="InterPro" id="IPR036890">
    <property type="entry name" value="HATPase_C_sf"/>
</dbReference>
<dbReference type="Pfam" id="PF00512">
    <property type="entry name" value="HisKA"/>
    <property type="match status" value="1"/>
</dbReference>
<keyword evidence="7" id="KW-0808">Transferase</keyword>